<dbReference type="Proteomes" id="UP000569329">
    <property type="component" value="Unassembled WGS sequence"/>
</dbReference>
<dbReference type="EMBL" id="JACGWZ010000004">
    <property type="protein sequence ID" value="MBA8825602.1"/>
    <property type="molecule type" value="Genomic_DNA"/>
</dbReference>
<dbReference type="AlphaFoldDB" id="A0A839DUE2"/>
<name>A0A839DUE2_9PSEU</name>
<gene>
    <name evidence="1" type="ORF">FHX42_002968</name>
</gene>
<comment type="caution">
    <text evidence="1">The sequence shown here is derived from an EMBL/GenBank/DDBJ whole genome shotgun (WGS) entry which is preliminary data.</text>
</comment>
<evidence type="ECO:0000313" key="2">
    <source>
        <dbReference type="Proteomes" id="UP000569329"/>
    </source>
</evidence>
<evidence type="ECO:0000313" key="1">
    <source>
        <dbReference type="EMBL" id="MBA8825602.1"/>
    </source>
</evidence>
<reference evidence="1 2" key="1">
    <citation type="submission" date="2020-07" db="EMBL/GenBank/DDBJ databases">
        <title>Sequencing the genomes of 1000 actinobacteria strains.</title>
        <authorList>
            <person name="Klenk H.-P."/>
        </authorList>
    </citation>
    <scope>NUCLEOTIDE SEQUENCE [LARGE SCALE GENOMIC DNA]</scope>
    <source>
        <strain evidence="1 2">DSM 45975</strain>
    </source>
</reference>
<proteinExistence type="predicted"/>
<organism evidence="1 2">
    <name type="scientific">Halosaccharopolyspora lacisalsi</name>
    <dbReference type="NCBI Taxonomy" id="1000566"/>
    <lineage>
        <taxon>Bacteria</taxon>
        <taxon>Bacillati</taxon>
        <taxon>Actinomycetota</taxon>
        <taxon>Actinomycetes</taxon>
        <taxon>Pseudonocardiales</taxon>
        <taxon>Pseudonocardiaceae</taxon>
        <taxon>Halosaccharopolyspora</taxon>
    </lineage>
</organism>
<keyword evidence="2" id="KW-1185">Reference proteome</keyword>
<accession>A0A839DUE2</accession>
<protein>
    <submittedName>
        <fullName evidence="1">Uncharacterized protein</fullName>
    </submittedName>
</protein>
<sequence length="52" mass="5956">MQLENRRSGLFLHEQEVHMCRQAVATVLEVAMPPEDSEQLITEVISEMEATQ</sequence>